<dbReference type="GO" id="GO:0043565">
    <property type="term" value="F:sequence-specific DNA binding"/>
    <property type="evidence" value="ECO:0007669"/>
    <property type="project" value="InterPro"/>
</dbReference>
<evidence type="ECO:0000256" key="7">
    <source>
        <dbReference type="ARBA" id="ARBA00023054"/>
    </source>
</evidence>
<dbReference type="GO" id="GO:0005654">
    <property type="term" value="C:nucleoplasm"/>
    <property type="evidence" value="ECO:0007669"/>
    <property type="project" value="UniProtKB-SubCell"/>
</dbReference>
<evidence type="ECO:0000256" key="3">
    <source>
        <dbReference type="ARBA" id="ARBA00022723"/>
    </source>
</evidence>
<dbReference type="PANTHER" id="PTHR46600:SF1">
    <property type="entry name" value="THAP DOMAIN-CONTAINING PROTEIN 1"/>
    <property type="match status" value="1"/>
</dbReference>
<dbReference type="Gene3D" id="6.20.210.20">
    <property type="entry name" value="THAP domain"/>
    <property type="match status" value="1"/>
</dbReference>
<dbReference type="Proteomes" id="UP001154078">
    <property type="component" value="Chromosome 5"/>
</dbReference>
<keyword evidence="5" id="KW-0862">Zinc</keyword>
<evidence type="ECO:0000256" key="4">
    <source>
        <dbReference type="ARBA" id="ARBA00022771"/>
    </source>
</evidence>
<dbReference type="GO" id="GO:0008270">
    <property type="term" value="F:zinc ion binding"/>
    <property type="evidence" value="ECO:0007669"/>
    <property type="project" value="UniProtKB-KW"/>
</dbReference>
<evidence type="ECO:0000313" key="16">
    <source>
        <dbReference type="Proteomes" id="UP001154078"/>
    </source>
</evidence>
<keyword evidence="10" id="KW-0539">Nucleus</keyword>
<dbReference type="InterPro" id="IPR026516">
    <property type="entry name" value="THAP1/10"/>
</dbReference>
<evidence type="ECO:0000313" key="15">
    <source>
        <dbReference type="EMBL" id="CAH0557155.1"/>
    </source>
</evidence>
<comment type="similarity">
    <text evidence="2">Belongs to the THAP1 family.</text>
</comment>
<protein>
    <recommendedName>
        <fullName evidence="14">THAP-type domain-containing protein</fullName>
    </recommendedName>
</protein>
<evidence type="ECO:0000256" key="10">
    <source>
        <dbReference type="ARBA" id="ARBA00023242"/>
    </source>
</evidence>
<keyword evidence="11" id="KW-0131">Cell cycle</keyword>
<dbReference type="EMBL" id="OV121136">
    <property type="protein sequence ID" value="CAH0557155.1"/>
    <property type="molecule type" value="Genomic_DNA"/>
</dbReference>
<evidence type="ECO:0000256" key="8">
    <source>
        <dbReference type="ARBA" id="ARBA00023125"/>
    </source>
</evidence>
<dbReference type="PANTHER" id="PTHR46600">
    <property type="entry name" value="THAP DOMAIN-CONTAINING"/>
    <property type="match status" value="1"/>
</dbReference>
<evidence type="ECO:0000256" key="5">
    <source>
        <dbReference type="ARBA" id="ARBA00022833"/>
    </source>
</evidence>
<feature type="domain" description="THAP-type" evidence="14">
    <location>
        <begin position="1"/>
        <end position="81"/>
    </location>
</feature>
<keyword evidence="16" id="KW-1185">Reference proteome</keyword>
<keyword evidence="9" id="KW-0804">Transcription</keyword>
<dbReference type="InterPro" id="IPR038441">
    <property type="entry name" value="THAP_Znf_sf"/>
</dbReference>
<dbReference type="SMART" id="SM00980">
    <property type="entry name" value="THAP"/>
    <property type="match status" value="1"/>
</dbReference>
<keyword evidence="8 12" id="KW-0238">DNA-binding</keyword>
<keyword evidence="4 12" id="KW-0863">Zinc-finger</keyword>
<reference evidence="15" key="1">
    <citation type="submission" date="2021-12" db="EMBL/GenBank/DDBJ databases">
        <authorList>
            <person name="King R."/>
        </authorList>
    </citation>
    <scope>NUCLEOTIDE SEQUENCE</scope>
</reference>
<keyword evidence="7 13" id="KW-0175">Coiled coil</keyword>
<evidence type="ECO:0000256" key="6">
    <source>
        <dbReference type="ARBA" id="ARBA00023015"/>
    </source>
</evidence>
<dbReference type="SUPFAM" id="SSF57716">
    <property type="entry name" value="Glucocorticoid receptor-like (DNA-binding domain)"/>
    <property type="match status" value="1"/>
</dbReference>
<dbReference type="PROSITE" id="PS50950">
    <property type="entry name" value="ZF_THAP"/>
    <property type="match status" value="1"/>
</dbReference>
<evidence type="ECO:0000259" key="14">
    <source>
        <dbReference type="PROSITE" id="PS50950"/>
    </source>
</evidence>
<keyword evidence="6" id="KW-0805">Transcription regulation</keyword>
<accession>A0A9P0B493</accession>
<proteinExistence type="inferred from homology"/>
<evidence type="ECO:0000256" key="9">
    <source>
        <dbReference type="ARBA" id="ARBA00023163"/>
    </source>
</evidence>
<evidence type="ECO:0000256" key="1">
    <source>
        <dbReference type="ARBA" id="ARBA00004642"/>
    </source>
</evidence>
<organism evidence="15 16">
    <name type="scientific">Brassicogethes aeneus</name>
    <name type="common">Rape pollen beetle</name>
    <name type="synonym">Meligethes aeneus</name>
    <dbReference type="NCBI Taxonomy" id="1431903"/>
    <lineage>
        <taxon>Eukaryota</taxon>
        <taxon>Metazoa</taxon>
        <taxon>Ecdysozoa</taxon>
        <taxon>Arthropoda</taxon>
        <taxon>Hexapoda</taxon>
        <taxon>Insecta</taxon>
        <taxon>Pterygota</taxon>
        <taxon>Neoptera</taxon>
        <taxon>Endopterygota</taxon>
        <taxon>Coleoptera</taxon>
        <taxon>Polyphaga</taxon>
        <taxon>Cucujiformia</taxon>
        <taxon>Nitidulidae</taxon>
        <taxon>Meligethinae</taxon>
        <taxon>Brassicogethes</taxon>
    </lineage>
</organism>
<dbReference type="SMART" id="SM00692">
    <property type="entry name" value="DM3"/>
    <property type="match status" value="1"/>
</dbReference>
<evidence type="ECO:0000256" key="12">
    <source>
        <dbReference type="PROSITE-ProRule" id="PRU00309"/>
    </source>
</evidence>
<name>A0A9P0B493_BRAAE</name>
<sequence length="165" mass="19416">MVKSCKICKQPFTKSSTFSFHTIPKIPELRRRWLLALDLQDSVAMSSAIICSKHFEGSDYLLQSKENSKRQLKKDAIPCLTLQNYSTDPLLEHSYVKKWIDFKKSNHNSAINKNKVSNDEKRYELMRQKYLNSRIEVKLLKQQNQKLEKKVKDLTNIIINLKEKN</sequence>
<comment type="subcellular location">
    <subcellularLocation>
        <location evidence="1">Nucleus</location>
        <location evidence="1">Nucleoplasm</location>
    </subcellularLocation>
</comment>
<feature type="coiled-coil region" evidence="13">
    <location>
        <begin position="130"/>
        <end position="164"/>
    </location>
</feature>
<evidence type="ECO:0000256" key="11">
    <source>
        <dbReference type="ARBA" id="ARBA00023306"/>
    </source>
</evidence>
<dbReference type="InterPro" id="IPR006612">
    <property type="entry name" value="THAP_Znf"/>
</dbReference>
<dbReference type="Pfam" id="PF05485">
    <property type="entry name" value="THAP"/>
    <property type="match status" value="1"/>
</dbReference>
<evidence type="ECO:0000256" key="2">
    <source>
        <dbReference type="ARBA" id="ARBA00006177"/>
    </source>
</evidence>
<gene>
    <name evidence="15" type="ORF">MELIAE_LOCUS7939</name>
</gene>
<evidence type="ECO:0000256" key="13">
    <source>
        <dbReference type="SAM" id="Coils"/>
    </source>
</evidence>
<dbReference type="AlphaFoldDB" id="A0A9P0B493"/>
<dbReference type="OrthoDB" id="7312725at2759"/>
<keyword evidence="3" id="KW-0479">Metal-binding</keyword>